<keyword evidence="1" id="KW-1133">Transmembrane helix</keyword>
<dbReference type="EMBL" id="CP001720">
    <property type="protein sequence ID" value="ACV64295.1"/>
    <property type="molecule type" value="Genomic_DNA"/>
</dbReference>
<name>C8VW08_DESAS</name>
<keyword evidence="3" id="KW-1185">Reference proteome</keyword>
<dbReference type="STRING" id="485916.Dtox_3583"/>
<evidence type="ECO:0000313" key="2">
    <source>
        <dbReference type="EMBL" id="ACV64295.1"/>
    </source>
</evidence>
<dbReference type="Proteomes" id="UP000002217">
    <property type="component" value="Chromosome"/>
</dbReference>
<dbReference type="OrthoDB" id="9960469at2"/>
<dbReference type="HOGENOM" id="CLU_3134844_0_0_9"/>
<accession>C8VW08</accession>
<gene>
    <name evidence="2" type="ordered locus">Dtox_3583</name>
</gene>
<proteinExistence type="predicted"/>
<keyword evidence="1" id="KW-0472">Membrane</keyword>
<reference evidence="2 3" key="1">
    <citation type="journal article" date="2009" name="Stand. Genomic Sci.">
        <title>Complete genome sequence of Desulfotomaculum acetoxidans type strain (5575).</title>
        <authorList>
            <person name="Spring S."/>
            <person name="Lapidus A."/>
            <person name="Schroder M."/>
            <person name="Gleim D."/>
            <person name="Sims D."/>
            <person name="Meincke L."/>
            <person name="Glavina Del Rio T."/>
            <person name="Tice H."/>
            <person name="Copeland A."/>
            <person name="Cheng J.F."/>
            <person name="Lucas S."/>
            <person name="Chen F."/>
            <person name="Nolan M."/>
            <person name="Bruce D."/>
            <person name="Goodwin L."/>
            <person name="Pitluck S."/>
            <person name="Ivanova N."/>
            <person name="Mavromatis K."/>
            <person name="Mikhailova N."/>
            <person name="Pati A."/>
            <person name="Chen A."/>
            <person name="Palaniappan K."/>
            <person name="Land M."/>
            <person name="Hauser L."/>
            <person name="Chang Y.J."/>
            <person name="Jeffries C.D."/>
            <person name="Chain P."/>
            <person name="Saunders E."/>
            <person name="Brettin T."/>
            <person name="Detter J.C."/>
            <person name="Goker M."/>
            <person name="Bristow J."/>
            <person name="Eisen J.A."/>
            <person name="Markowitz V."/>
            <person name="Hugenholtz P."/>
            <person name="Kyrpides N.C."/>
            <person name="Klenk H.P."/>
            <person name="Han C."/>
        </authorList>
    </citation>
    <scope>NUCLEOTIDE SEQUENCE [LARGE SCALE GENOMIC DNA]</scope>
    <source>
        <strain evidence="3">ATCC 49208 / DSM 771 / VKM B-1644</strain>
    </source>
</reference>
<sequence>MYDNIFDFSLFYYSIIVLFALGALSVACKSQIVKVIDILDEKSNGRVAH</sequence>
<dbReference type="KEGG" id="dae:Dtox_3583"/>
<keyword evidence="1" id="KW-0812">Transmembrane</keyword>
<organism evidence="2 3">
    <name type="scientific">Desulfofarcimen acetoxidans (strain ATCC 49208 / DSM 771 / KCTC 5769 / VKM B-1644 / 5575)</name>
    <name type="common">Desulfotomaculum acetoxidans</name>
    <dbReference type="NCBI Taxonomy" id="485916"/>
    <lineage>
        <taxon>Bacteria</taxon>
        <taxon>Bacillati</taxon>
        <taxon>Bacillota</taxon>
        <taxon>Clostridia</taxon>
        <taxon>Eubacteriales</taxon>
        <taxon>Peptococcaceae</taxon>
        <taxon>Desulfofarcimen</taxon>
    </lineage>
</organism>
<feature type="transmembrane region" description="Helical" evidence="1">
    <location>
        <begin position="6"/>
        <end position="28"/>
    </location>
</feature>
<evidence type="ECO:0000313" key="3">
    <source>
        <dbReference type="Proteomes" id="UP000002217"/>
    </source>
</evidence>
<protein>
    <submittedName>
        <fullName evidence="2">Uncharacterized protein</fullName>
    </submittedName>
</protein>
<evidence type="ECO:0000256" key="1">
    <source>
        <dbReference type="SAM" id="Phobius"/>
    </source>
</evidence>
<dbReference type="RefSeq" id="WP_015758982.1">
    <property type="nucleotide sequence ID" value="NC_013216.1"/>
</dbReference>
<dbReference type="AlphaFoldDB" id="C8VW08"/>